<dbReference type="InterPro" id="IPR036691">
    <property type="entry name" value="Endo/exonu/phosph_ase_sf"/>
</dbReference>
<dbReference type="EMBL" id="BQNB010013168">
    <property type="protein sequence ID" value="GJT12682.1"/>
    <property type="molecule type" value="Genomic_DNA"/>
</dbReference>
<dbReference type="Pfam" id="PF14529">
    <property type="entry name" value="Exo_endo_phos_2"/>
    <property type="match status" value="1"/>
</dbReference>
<organism evidence="2 3">
    <name type="scientific">Tanacetum coccineum</name>
    <dbReference type="NCBI Taxonomy" id="301880"/>
    <lineage>
        <taxon>Eukaryota</taxon>
        <taxon>Viridiplantae</taxon>
        <taxon>Streptophyta</taxon>
        <taxon>Embryophyta</taxon>
        <taxon>Tracheophyta</taxon>
        <taxon>Spermatophyta</taxon>
        <taxon>Magnoliopsida</taxon>
        <taxon>eudicotyledons</taxon>
        <taxon>Gunneridae</taxon>
        <taxon>Pentapetalae</taxon>
        <taxon>asterids</taxon>
        <taxon>campanulids</taxon>
        <taxon>Asterales</taxon>
        <taxon>Asteraceae</taxon>
        <taxon>Asteroideae</taxon>
        <taxon>Anthemideae</taxon>
        <taxon>Anthemidinae</taxon>
        <taxon>Tanacetum</taxon>
    </lineage>
</organism>
<dbReference type="PANTHER" id="PTHR33710:SF64">
    <property type="entry name" value="ENDONUCLEASE_EXONUCLEASE_PHOSPHATASE DOMAIN-CONTAINING PROTEIN"/>
    <property type="match status" value="1"/>
</dbReference>
<gene>
    <name evidence="2" type="ORF">Tco_0859724</name>
</gene>
<proteinExistence type="predicted"/>
<dbReference type="InterPro" id="IPR005135">
    <property type="entry name" value="Endo/exonuclease/phosphatase"/>
</dbReference>
<reference evidence="2" key="1">
    <citation type="journal article" date="2022" name="Int. J. Mol. Sci.">
        <title>Draft Genome of Tanacetum Coccineum: Genomic Comparison of Closely Related Tanacetum-Family Plants.</title>
        <authorList>
            <person name="Yamashiro T."/>
            <person name="Shiraishi A."/>
            <person name="Nakayama K."/>
            <person name="Satake H."/>
        </authorList>
    </citation>
    <scope>NUCLEOTIDE SEQUENCE</scope>
</reference>
<dbReference type="Gene3D" id="3.60.10.10">
    <property type="entry name" value="Endonuclease/exonuclease/phosphatase"/>
    <property type="match status" value="1"/>
</dbReference>
<reference evidence="2" key="2">
    <citation type="submission" date="2022-01" db="EMBL/GenBank/DDBJ databases">
        <authorList>
            <person name="Yamashiro T."/>
            <person name="Shiraishi A."/>
            <person name="Satake H."/>
            <person name="Nakayama K."/>
        </authorList>
    </citation>
    <scope>NUCLEOTIDE SEQUENCE</scope>
</reference>
<evidence type="ECO:0000313" key="2">
    <source>
        <dbReference type="EMBL" id="GJT12682.1"/>
    </source>
</evidence>
<protein>
    <submittedName>
        <fullName evidence="2">RNA-directed DNA polymerase, eukaryota</fullName>
    </submittedName>
</protein>
<evidence type="ECO:0000313" key="3">
    <source>
        <dbReference type="Proteomes" id="UP001151760"/>
    </source>
</evidence>
<comment type="caution">
    <text evidence="2">The sequence shown here is derived from an EMBL/GenBank/DDBJ whole genome shotgun (WGS) entry which is preliminary data.</text>
</comment>
<dbReference type="SUPFAM" id="SSF56219">
    <property type="entry name" value="DNase I-like"/>
    <property type="match status" value="1"/>
</dbReference>
<name>A0ABQ5BFW5_9ASTR</name>
<keyword evidence="2" id="KW-0695">RNA-directed DNA polymerase</keyword>
<feature type="domain" description="Endonuclease/exonuclease/phosphatase" evidence="1">
    <location>
        <begin position="295"/>
        <end position="417"/>
    </location>
</feature>
<keyword evidence="2" id="KW-0808">Transferase</keyword>
<dbReference type="Proteomes" id="UP001151760">
    <property type="component" value="Unassembled WGS sequence"/>
</dbReference>
<dbReference type="GO" id="GO:0003964">
    <property type="term" value="F:RNA-directed DNA polymerase activity"/>
    <property type="evidence" value="ECO:0007669"/>
    <property type="project" value="UniProtKB-KW"/>
</dbReference>
<dbReference type="PANTHER" id="PTHR33710">
    <property type="entry name" value="BNAC02G09200D PROTEIN"/>
    <property type="match status" value="1"/>
</dbReference>
<sequence>MEMEENKDDMFARKRICIKTSKEDNILDKFKIIVKGKVFVVRAKELFTWSPVFKDDTEDGYCTEDESVKAGEGAEKNVGNTDIHSNLEAESDVEAVSDTYFGDHDDKLEIDQNAVHSVNDKETSTDPFGLYDLLKKRNKGVDNSGLETSIPYPPGFTPEEVHQNNENQGPNSADQAMSQCRSEGLSSRIMEDNLPPDVHSSPVVYGNGIEEPKGGSILEVLDGMIKVGHTMGFSMDGCKKDMENIIGSQGVDAIGNSGVFGCTWDPNGFSMILHIISDNFVALYGTWIPSKSNLLIISVYAPQSITDKRSLWSYITSLITRWNGECMVMGDFNEVRIEGERMGSIFNAKGANEFNNFISNSGLVEIQLEGYAFTWSHPSAAKMSKLDRFLVTEGLLSLFPHISALCLDRHLSDHRPILLREVLSDYGATPFRLYHSWLNLQGFAQMVTNTRNSIVLDDRNGMIRFKKKLQILKKEIKIWIADFNKK</sequence>
<evidence type="ECO:0000259" key="1">
    <source>
        <dbReference type="Pfam" id="PF14529"/>
    </source>
</evidence>
<keyword evidence="3" id="KW-1185">Reference proteome</keyword>
<accession>A0ABQ5BFW5</accession>
<keyword evidence="2" id="KW-0548">Nucleotidyltransferase</keyword>